<feature type="binding site" evidence="2">
    <location>
        <position position="64"/>
    </location>
    <ligand>
        <name>ATP</name>
        <dbReference type="ChEBI" id="CHEBI:30616"/>
    </ligand>
</feature>
<feature type="binding site" evidence="2">
    <location>
        <position position="38"/>
    </location>
    <ligand>
        <name>ATP</name>
        <dbReference type="ChEBI" id="CHEBI:30616"/>
    </ligand>
</feature>
<keyword evidence="2" id="KW-0067">ATP-binding</keyword>
<dbReference type="KEGG" id="ddu:GF1_05860"/>
<dbReference type="InterPro" id="IPR035107">
    <property type="entry name" value="tRNA_thiolation_TtcA_Ctu1"/>
</dbReference>
<feature type="binding site" evidence="2">
    <location>
        <position position="143"/>
    </location>
    <ligand>
        <name>ATP</name>
        <dbReference type="ChEBI" id="CHEBI:30616"/>
    </ligand>
</feature>
<dbReference type="SUPFAM" id="SSF52402">
    <property type="entry name" value="Adenine nucleotide alpha hydrolases-like"/>
    <property type="match status" value="1"/>
</dbReference>
<dbReference type="GO" id="GO:0008033">
    <property type="term" value="P:tRNA processing"/>
    <property type="evidence" value="ECO:0007669"/>
    <property type="project" value="InterPro"/>
</dbReference>
<dbReference type="CDD" id="cd24138">
    <property type="entry name" value="TtcA-like"/>
    <property type="match status" value="1"/>
</dbReference>
<feature type="domain" description="tRNA(Ile)-lysidine/2-thiocytidine synthase N-terminal" evidence="3">
    <location>
        <begin position="29"/>
        <end position="201"/>
    </location>
</feature>
<dbReference type="GO" id="GO:0016740">
    <property type="term" value="F:transferase activity"/>
    <property type="evidence" value="ECO:0007669"/>
    <property type="project" value="UniProtKB-KW"/>
</dbReference>
<name>A0A915U9B2_9BACT</name>
<dbReference type="InterPro" id="IPR011063">
    <property type="entry name" value="TilS/TtcA_N"/>
</dbReference>
<protein>
    <submittedName>
        <fullName evidence="4">tRNA 2-thiocytidine(32) synthetase TtcA</fullName>
    </submittedName>
</protein>
<dbReference type="Gene3D" id="3.40.50.620">
    <property type="entry name" value="HUPs"/>
    <property type="match status" value="1"/>
</dbReference>
<keyword evidence="1" id="KW-0808">Transferase</keyword>
<evidence type="ECO:0000313" key="5">
    <source>
        <dbReference type="Proteomes" id="UP001063350"/>
    </source>
</evidence>
<dbReference type="InterPro" id="IPR014729">
    <property type="entry name" value="Rossmann-like_a/b/a_fold"/>
</dbReference>
<proteinExistence type="predicted"/>
<evidence type="ECO:0000313" key="4">
    <source>
        <dbReference type="EMBL" id="BCO08210.1"/>
    </source>
</evidence>
<dbReference type="Proteomes" id="UP001063350">
    <property type="component" value="Chromosome"/>
</dbReference>
<dbReference type="GO" id="GO:0005524">
    <property type="term" value="F:ATP binding"/>
    <property type="evidence" value="ECO:0007669"/>
    <property type="project" value="UniProtKB-KW"/>
</dbReference>
<reference evidence="4" key="1">
    <citation type="submission" date="2020-12" db="EMBL/GenBank/DDBJ databases">
        <title>Desulfobium dissulfuricans gen. nov., sp. nov., a novel mesophilic, sulfate-reducing bacterium isolated from a deep-sea hydrothermal vent.</title>
        <authorList>
            <person name="Hashimoto Y."/>
            <person name="Tame A."/>
            <person name="Sawayama S."/>
            <person name="Miyazaki J."/>
            <person name="Takai K."/>
            <person name="Nakagawa S."/>
        </authorList>
    </citation>
    <scope>NUCLEOTIDE SEQUENCE</scope>
    <source>
        <strain evidence="4">GF1</strain>
    </source>
</reference>
<evidence type="ECO:0000256" key="2">
    <source>
        <dbReference type="PIRSR" id="PIRSR004976-51"/>
    </source>
</evidence>
<gene>
    <name evidence="4" type="ORF">GF1_05860</name>
</gene>
<dbReference type="PANTHER" id="PTHR43686:SF1">
    <property type="entry name" value="AMINOTRAN_5 DOMAIN-CONTAINING PROTEIN"/>
    <property type="match status" value="1"/>
</dbReference>
<dbReference type="PANTHER" id="PTHR43686">
    <property type="entry name" value="SULFURTRANSFERASE-RELATED"/>
    <property type="match status" value="1"/>
</dbReference>
<evidence type="ECO:0000259" key="3">
    <source>
        <dbReference type="Pfam" id="PF01171"/>
    </source>
</evidence>
<keyword evidence="2" id="KW-0547">Nucleotide-binding</keyword>
<dbReference type="Pfam" id="PF01171">
    <property type="entry name" value="ATP_bind_3"/>
    <property type="match status" value="1"/>
</dbReference>
<dbReference type="EMBL" id="AP024233">
    <property type="protein sequence ID" value="BCO08210.1"/>
    <property type="molecule type" value="Genomic_DNA"/>
</dbReference>
<organism evidence="4 5">
    <name type="scientific">Desulfolithobacter dissulfuricans</name>
    <dbReference type="NCBI Taxonomy" id="2795293"/>
    <lineage>
        <taxon>Bacteria</taxon>
        <taxon>Pseudomonadati</taxon>
        <taxon>Thermodesulfobacteriota</taxon>
        <taxon>Desulfobulbia</taxon>
        <taxon>Desulfobulbales</taxon>
        <taxon>Desulfobulbaceae</taxon>
        <taxon>Desulfolithobacter</taxon>
    </lineage>
</organism>
<keyword evidence="5" id="KW-1185">Reference proteome</keyword>
<dbReference type="AlphaFoldDB" id="A0A915U9B2"/>
<feature type="binding site" evidence="2">
    <location>
        <begin position="32"/>
        <end position="34"/>
    </location>
    <ligand>
        <name>ATP</name>
        <dbReference type="ChEBI" id="CHEBI:30616"/>
    </ligand>
</feature>
<dbReference type="PIRSF" id="PIRSF004976">
    <property type="entry name" value="ATPase_YdaO"/>
    <property type="match status" value="1"/>
</dbReference>
<evidence type="ECO:0000256" key="1">
    <source>
        <dbReference type="ARBA" id="ARBA00022679"/>
    </source>
</evidence>
<sequence length="251" mass="28213">MKRPLSRAINRRIGRTMHQWDMLAHGDRVLVAVSGGIDSLVLSWLLLHWRSKAPIDFTLHPVHIDTESVDGQPGKAARDVAGELEKIGLPCHVVPSAWQSPLPEDTTLLENQRKDICFQCSSNRRRQLFDTARDLGCNKLALGHHQDDLIETFFINLTSAGNISTMKPRQELFEGRLTLIRPLAGIEKAEIRKIGAAVGVTPVPSSCPLSEQTRRRDVRDVLESLYQLIPGSREHIFAALANVRHEYLLDR</sequence>
<dbReference type="RefSeq" id="WP_267928124.1">
    <property type="nucleotide sequence ID" value="NZ_AP024233.1"/>
</dbReference>
<feature type="binding site" evidence="2">
    <location>
        <position position="148"/>
    </location>
    <ligand>
        <name>ATP</name>
        <dbReference type="ChEBI" id="CHEBI:30616"/>
    </ligand>
</feature>
<accession>A0A915U9B2</accession>